<evidence type="ECO:0000313" key="2">
    <source>
        <dbReference type="Proteomes" id="UP000180235"/>
    </source>
</evidence>
<evidence type="ECO:0000313" key="1">
    <source>
        <dbReference type="EMBL" id="APB33195.1"/>
    </source>
</evidence>
<name>A0A1J0AB87_9CYAN</name>
<protein>
    <submittedName>
        <fullName evidence="1">Uncharacterized protein</fullName>
    </submittedName>
</protein>
<organism evidence="1 2">
    <name type="scientific">Gloeomargarita lithophora Alchichica-D10</name>
    <dbReference type="NCBI Taxonomy" id="1188229"/>
    <lineage>
        <taxon>Bacteria</taxon>
        <taxon>Bacillati</taxon>
        <taxon>Cyanobacteriota</taxon>
        <taxon>Cyanophyceae</taxon>
        <taxon>Gloeomargaritales</taxon>
        <taxon>Gloeomargaritaceae</taxon>
        <taxon>Gloeomargarita</taxon>
    </lineage>
</organism>
<dbReference type="OrthoDB" id="495351at2"/>
<gene>
    <name evidence="1" type="ORF">GlitD10_0877</name>
</gene>
<dbReference type="KEGG" id="glt:GlitD10_0877"/>
<dbReference type="AlphaFoldDB" id="A0A1J0AB87"/>
<accession>A0A1J0AB87</accession>
<dbReference type="EMBL" id="CP017675">
    <property type="protein sequence ID" value="APB33195.1"/>
    <property type="molecule type" value="Genomic_DNA"/>
</dbReference>
<dbReference type="RefSeq" id="WP_071453815.1">
    <property type="nucleotide sequence ID" value="NZ_CP017675.1"/>
</dbReference>
<sequence>MEQRTTRSWDISIFNAVKQIQRVNQRRSSGGYYFTPVDIQETLEDGYESALKQAALEVCKGQYEVHELAIMVDRQAVIQQTINLLIQG</sequence>
<dbReference type="Proteomes" id="UP000180235">
    <property type="component" value="Chromosome"/>
</dbReference>
<keyword evidence="2" id="KW-1185">Reference proteome</keyword>
<proteinExistence type="predicted"/>
<reference evidence="1 2" key="1">
    <citation type="submission" date="2016-10" db="EMBL/GenBank/DDBJ databases">
        <title>Description of Gloeomargarita lithophora gen. nov., sp. nov., a thylakoid-bearing basal-branching cyanobacterium with intracellular carbonates, and proposal for Gloeomargaritales ord. nov.</title>
        <authorList>
            <person name="Moreira D."/>
            <person name="Tavera R."/>
            <person name="Benzerara K."/>
            <person name="Skouri-Panet F."/>
            <person name="Couradeau E."/>
            <person name="Gerard E."/>
            <person name="Loussert C."/>
            <person name="Novelo E."/>
            <person name="Zivanovic Y."/>
            <person name="Lopez-Garcia P."/>
        </authorList>
    </citation>
    <scope>NUCLEOTIDE SEQUENCE [LARGE SCALE GENOMIC DNA]</scope>
    <source>
        <strain evidence="1 2">D10</strain>
    </source>
</reference>